<accession>A0A6L2PB15</accession>
<keyword evidence="2" id="KW-1185">Reference proteome</keyword>
<dbReference type="Proteomes" id="UP000502823">
    <property type="component" value="Unassembled WGS sequence"/>
</dbReference>
<name>A0A6L2PB15_COPFO</name>
<dbReference type="InterPro" id="IPR036322">
    <property type="entry name" value="WD40_repeat_dom_sf"/>
</dbReference>
<dbReference type="InParanoid" id="A0A6L2PB15"/>
<dbReference type="SUPFAM" id="SSF50978">
    <property type="entry name" value="WD40 repeat-like"/>
    <property type="match status" value="1"/>
</dbReference>
<comment type="caution">
    <text evidence="1">The sequence shown here is derived from an EMBL/GenBank/DDBJ whole genome shotgun (WGS) entry which is preliminary data.</text>
</comment>
<gene>
    <name evidence="1" type="ORF">Cfor_10449</name>
</gene>
<protein>
    <submittedName>
        <fullName evidence="1">Uncharacterized protein</fullName>
    </submittedName>
</protein>
<evidence type="ECO:0000313" key="2">
    <source>
        <dbReference type="Proteomes" id="UP000502823"/>
    </source>
</evidence>
<reference evidence="2" key="1">
    <citation type="submission" date="2020-01" db="EMBL/GenBank/DDBJ databases">
        <title>Draft genome sequence of the Termite Coptotermes fromosanus.</title>
        <authorList>
            <person name="Itakura S."/>
            <person name="Yosikawa Y."/>
            <person name="Umezawa K."/>
        </authorList>
    </citation>
    <scope>NUCLEOTIDE SEQUENCE [LARGE SCALE GENOMIC DNA]</scope>
</reference>
<evidence type="ECO:0000313" key="1">
    <source>
        <dbReference type="EMBL" id="GFG29629.1"/>
    </source>
</evidence>
<dbReference type="OrthoDB" id="7875889at2759"/>
<dbReference type="Gene3D" id="2.130.10.10">
    <property type="entry name" value="YVTN repeat-like/Quinoprotein amine dehydrogenase"/>
    <property type="match status" value="1"/>
</dbReference>
<dbReference type="EMBL" id="BLKM01007078">
    <property type="protein sequence ID" value="GFG29629.1"/>
    <property type="molecule type" value="Genomic_DNA"/>
</dbReference>
<proteinExistence type="predicted"/>
<sequence>MSETLQLRGTLRGHNGWVTQIATNPKYPDMILSCSRGECKTRHAAVSGDV</sequence>
<organism evidence="1 2">
    <name type="scientific">Coptotermes formosanus</name>
    <name type="common">Formosan subterranean termite</name>
    <dbReference type="NCBI Taxonomy" id="36987"/>
    <lineage>
        <taxon>Eukaryota</taxon>
        <taxon>Metazoa</taxon>
        <taxon>Ecdysozoa</taxon>
        <taxon>Arthropoda</taxon>
        <taxon>Hexapoda</taxon>
        <taxon>Insecta</taxon>
        <taxon>Pterygota</taxon>
        <taxon>Neoptera</taxon>
        <taxon>Polyneoptera</taxon>
        <taxon>Dictyoptera</taxon>
        <taxon>Blattodea</taxon>
        <taxon>Blattoidea</taxon>
        <taxon>Termitoidae</taxon>
        <taxon>Rhinotermitidae</taxon>
        <taxon>Coptotermes</taxon>
    </lineage>
</organism>
<dbReference type="InterPro" id="IPR015943">
    <property type="entry name" value="WD40/YVTN_repeat-like_dom_sf"/>
</dbReference>
<dbReference type="AlphaFoldDB" id="A0A6L2PB15"/>